<dbReference type="SUPFAM" id="SSF64376">
    <property type="entry name" value="YlxR-like"/>
    <property type="match status" value="1"/>
</dbReference>
<dbReference type="Gene3D" id="3.30.1230.10">
    <property type="entry name" value="YlxR-like"/>
    <property type="match status" value="1"/>
</dbReference>
<dbReference type="RefSeq" id="WP_066125739.1">
    <property type="nucleotide sequence ID" value="NZ_FUWO01000005.1"/>
</dbReference>
<dbReference type="NCBIfam" id="NF047356">
    <property type="entry name" value="RNA_bind_RnpM"/>
    <property type="match status" value="1"/>
</dbReference>
<dbReference type="OrthoDB" id="9813251at2"/>
<dbReference type="CDD" id="cd00279">
    <property type="entry name" value="YlxR"/>
    <property type="match status" value="1"/>
</dbReference>
<accession>A0A1T4KQV7</accession>
<dbReference type="PANTHER" id="PTHR34215">
    <property type="entry name" value="BLL0784 PROTEIN"/>
    <property type="match status" value="1"/>
</dbReference>
<name>A0A1T4KQV7_9LACT</name>
<dbReference type="AlphaFoldDB" id="A0A1T4KQV7"/>
<dbReference type="EMBL" id="FUWO01000005">
    <property type="protein sequence ID" value="SJZ44791.1"/>
    <property type="molecule type" value="Genomic_DNA"/>
</dbReference>
<dbReference type="InterPro" id="IPR037465">
    <property type="entry name" value="YlxR"/>
</dbReference>
<dbReference type="InterPro" id="IPR035931">
    <property type="entry name" value="YlxR-like_sf"/>
</dbReference>
<dbReference type="STRING" id="1121925.SAMN02746011_00820"/>
<evidence type="ECO:0000313" key="2">
    <source>
        <dbReference type="EMBL" id="SJZ44791.1"/>
    </source>
</evidence>
<dbReference type="PANTHER" id="PTHR34215:SF1">
    <property type="entry name" value="YLXR DOMAIN-CONTAINING PROTEIN"/>
    <property type="match status" value="1"/>
</dbReference>
<evidence type="ECO:0000313" key="3">
    <source>
        <dbReference type="Proteomes" id="UP000189941"/>
    </source>
</evidence>
<dbReference type="Proteomes" id="UP000189941">
    <property type="component" value="Unassembled WGS sequence"/>
</dbReference>
<evidence type="ECO:0000259" key="1">
    <source>
        <dbReference type="Pfam" id="PF04296"/>
    </source>
</evidence>
<reference evidence="3" key="1">
    <citation type="submission" date="2017-02" db="EMBL/GenBank/DDBJ databases">
        <authorList>
            <person name="Varghese N."/>
            <person name="Submissions S."/>
        </authorList>
    </citation>
    <scope>NUCLEOTIDE SEQUENCE [LARGE SCALE GENOMIC DNA]</scope>
    <source>
        <strain evidence="3">DSM 15739</strain>
    </source>
</reference>
<dbReference type="InterPro" id="IPR007393">
    <property type="entry name" value="YlxR_dom"/>
</dbReference>
<organism evidence="2 3">
    <name type="scientific">Globicatella sulfidifaciens DSM 15739</name>
    <dbReference type="NCBI Taxonomy" id="1121925"/>
    <lineage>
        <taxon>Bacteria</taxon>
        <taxon>Bacillati</taxon>
        <taxon>Bacillota</taxon>
        <taxon>Bacilli</taxon>
        <taxon>Lactobacillales</taxon>
        <taxon>Aerococcaceae</taxon>
        <taxon>Globicatella</taxon>
    </lineage>
</organism>
<proteinExistence type="predicted"/>
<feature type="domain" description="YlxR" evidence="1">
    <location>
        <begin position="13"/>
        <end position="85"/>
    </location>
</feature>
<sequence>MKQQPSKRKVPLRKCTVSGEMFPKKELVRVVKTKEGDVSIDPTGRQNGRGAYIGLDPELAKLAKKKRTFDAAFSMKISDEFYDELYRYIAHQKARKELF</sequence>
<gene>
    <name evidence="2" type="ORF">SAMN02746011_00820</name>
</gene>
<keyword evidence="3" id="KW-1185">Reference proteome</keyword>
<dbReference type="Pfam" id="PF04296">
    <property type="entry name" value="YlxR"/>
    <property type="match status" value="1"/>
</dbReference>
<protein>
    <recommendedName>
        <fullName evidence="1">YlxR domain-containing protein</fullName>
    </recommendedName>
</protein>